<proteinExistence type="predicted"/>
<dbReference type="InterPro" id="IPR001296">
    <property type="entry name" value="Glyco_trans_1"/>
</dbReference>
<gene>
    <name evidence="3" type="primary">kanE_1</name>
    <name evidence="3" type="ORF">MBUL_00850</name>
</gene>
<name>A0A679INT6_9HYPH</name>
<feature type="domain" description="Glycosyltransferase subfamily 4-like N-terminal" evidence="2">
    <location>
        <begin position="16"/>
        <end position="202"/>
    </location>
</feature>
<sequence>MSKRILIVHNEYQFHGGEDSVVAQEIGALERAGCDVRLFTLSNTSIVTPIDRLRAAFQSVNSPKNIGLVLKEVDGFRPDVLHVHNYFPLISPMVHVAVRKTGTPTIQTLHNYRIICANAMLTRNGAPCEVCVGGSAYNAVLHRCYRDSRLGSLAVARSIQHHKQIGTWANHVDRFVALTEFERGRFIAAGLPGGRIAVKANGLADPGPVREGEREGLLFVGRLTSEKGIETLIAAARIAGRRVTVVGTGPLADKVAASPDLDYRGQVTPAQVRAAMREARALLVPSLWYEGLPMVVVEAFALGLPVIASRIGSLAEIVSDDVTGLHAAPGDAADLARAMTRILTDRAAAERMSRAARSKYESCWSETVTTNQLLGIYAEAMDSHRTMPIAV</sequence>
<dbReference type="Pfam" id="PF13579">
    <property type="entry name" value="Glyco_trans_4_4"/>
    <property type="match status" value="1"/>
</dbReference>
<evidence type="ECO:0000259" key="2">
    <source>
        <dbReference type="Pfam" id="PF13579"/>
    </source>
</evidence>
<evidence type="ECO:0000313" key="3">
    <source>
        <dbReference type="EMBL" id="CAA2100794.1"/>
    </source>
</evidence>
<protein>
    <submittedName>
        <fullName evidence="3">Alpha-D-kanosaminyltransferase</fullName>
        <ecNumber evidence="3">2.4.1.301</ecNumber>
    </submittedName>
</protein>
<dbReference type="EMBL" id="LR743504">
    <property type="protein sequence ID" value="CAA2100794.1"/>
    <property type="molecule type" value="Genomic_DNA"/>
</dbReference>
<dbReference type="GO" id="GO:0016757">
    <property type="term" value="F:glycosyltransferase activity"/>
    <property type="evidence" value="ECO:0007669"/>
    <property type="project" value="UniProtKB-KW"/>
</dbReference>
<dbReference type="InterPro" id="IPR050194">
    <property type="entry name" value="Glycosyltransferase_grp1"/>
</dbReference>
<dbReference type="SUPFAM" id="SSF53756">
    <property type="entry name" value="UDP-Glycosyltransferase/glycogen phosphorylase"/>
    <property type="match status" value="1"/>
</dbReference>
<dbReference type="PANTHER" id="PTHR45947:SF13">
    <property type="entry name" value="TRANSFERASE"/>
    <property type="match status" value="1"/>
</dbReference>
<accession>A0A679INT6</accession>
<dbReference type="Gene3D" id="3.40.50.2000">
    <property type="entry name" value="Glycogen Phosphorylase B"/>
    <property type="match status" value="2"/>
</dbReference>
<dbReference type="PANTHER" id="PTHR45947">
    <property type="entry name" value="SULFOQUINOVOSYL TRANSFERASE SQD2"/>
    <property type="match status" value="1"/>
</dbReference>
<feature type="domain" description="Glycosyl transferase family 1" evidence="1">
    <location>
        <begin position="212"/>
        <end position="358"/>
    </location>
</feature>
<keyword evidence="3" id="KW-0808">Transferase</keyword>
<reference evidence="3" key="1">
    <citation type="submission" date="2019-12" db="EMBL/GenBank/DDBJ databases">
        <authorList>
            <person name="Cremers G."/>
        </authorList>
    </citation>
    <scope>NUCLEOTIDE SEQUENCE</scope>
    <source>
        <strain evidence="3">Mbul1</strain>
    </source>
</reference>
<dbReference type="InterPro" id="IPR028098">
    <property type="entry name" value="Glyco_trans_4-like_N"/>
</dbReference>
<dbReference type="Pfam" id="PF00534">
    <property type="entry name" value="Glycos_transf_1"/>
    <property type="match status" value="1"/>
</dbReference>
<organism evidence="3">
    <name type="scientific">Methylobacterium bullatum</name>
    <dbReference type="NCBI Taxonomy" id="570505"/>
    <lineage>
        <taxon>Bacteria</taxon>
        <taxon>Pseudomonadati</taxon>
        <taxon>Pseudomonadota</taxon>
        <taxon>Alphaproteobacteria</taxon>
        <taxon>Hyphomicrobiales</taxon>
        <taxon>Methylobacteriaceae</taxon>
        <taxon>Methylobacterium</taxon>
    </lineage>
</organism>
<dbReference type="EC" id="2.4.1.301" evidence="3"/>
<keyword evidence="3" id="KW-0328">Glycosyltransferase</keyword>
<dbReference type="AlphaFoldDB" id="A0A679INT6"/>
<evidence type="ECO:0000259" key="1">
    <source>
        <dbReference type="Pfam" id="PF00534"/>
    </source>
</evidence>